<sequence>MKNVQGSTFFRPDKTTKVFYNASAYDKEKDDELHALLRYLCKKQATSHFTQSIDELVETTKSNEKFRSLYMSLNIHKDDLLREGAVIGEKIGFEKGAYQTKLKTAKILKQLGDSVQKIMQATGLTKEEVETISF</sequence>
<proteinExistence type="predicted"/>
<protein>
    <recommendedName>
        <fullName evidence="3">Transposase (putative) YhgA-like domain-containing protein</fullName>
    </recommendedName>
</protein>
<dbReference type="Proteomes" id="UP000014541">
    <property type="component" value="Unassembled WGS sequence"/>
</dbReference>
<accession>S3K5G6</accession>
<dbReference type="HOGENOM" id="CLU_071023_5_0_12"/>
<comment type="caution">
    <text evidence="1">The sequence shown here is derived from an EMBL/GenBank/DDBJ whole genome shotgun (WGS) entry which is preliminary data.</text>
</comment>
<reference evidence="1 2" key="1">
    <citation type="submission" date="2013-04" db="EMBL/GenBank/DDBJ databases">
        <title>The Genome Sequence of Treponema maltophilum ATCC 51939.</title>
        <authorList>
            <consortium name="The Broad Institute Genomics Platform"/>
            <person name="Earl A."/>
            <person name="Ward D."/>
            <person name="Feldgarden M."/>
            <person name="Gevers D."/>
            <person name="Leonetti C."/>
            <person name="Blanton J.M."/>
            <person name="Dewhirst F.E."/>
            <person name="Izard J."/>
            <person name="Walker B."/>
            <person name="Young S."/>
            <person name="Zeng Q."/>
            <person name="Gargeya S."/>
            <person name="Fitzgerald M."/>
            <person name="Haas B."/>
            <person name="Abouelleil A."/>
            <person name="Allen A.W."/>
            <person name="Alvarado L."/>
            <person name="Arachchi H.M."/>
            <person name="Berlin A.M."/>
            <person name="Chapman S.B."/>
            <person name="Gainer-Dewar J."/>
            <person name="Goldberg J."/>
            <person name="Griggs A."/>
            <person name="Gujja S."/>
            <person name="Hansen M."/>
            <person name="Howarth C."/>
            <person name="Imamovic A."/>
            <person name="Ireland A."/>
            <person name="Larimer J."/>
            <person name="McCowan C."/>
            <person name="Murphy C."/>
            <person name="Pearson M."/>
            <person name="Poon T.W."/>
            <person name="Priest M."/>
            <person name="Roberts A."/>
            <person name="Saif S."/>
            <person name="Shea T."/>
            <person name="Sisk P."/>
            <person name="Sykes S."/>
            <person name="Wortman J."/>
            <person name="Nusbaum C."/>
            <person name="Birren B."/>
        </authorList>
    </citation>
    <scope>NUCLEOTIDE SEQUENCE [LARGE SCALE GENOMIC DNA]</scope>
    <source>
        <strain evidence="1 2">ATCC 51939</strain>
    </source>
</reference>
<name>S3K5G6_TREMA</name>
<dbReference type="RefSeq" id="WP_016524508.1">
    <property type="nucleotide sequence ID" value="NZ_KE332518.1"/>
</dbReference>
<dbReference type="EMBL" id="ATFF01000002">
    <property type="protein sequence ID" value="EPF32211.1"/>
    <property type="molecule type" value="Genomic_DNA"/>
</dbReference>
<gene>
    <name evidence="1" type="ORF">HMPREF9194_00206</name>
</gene>
<evidence type="ECO:0008006" key="3">
    <source>
        <dbReference type="Google" id="ProtNLM"/>
    </source>
</evidence>
<dbReference type="PATRIC" id="fig|1125699.3.peg.208"/>
<evidence type="ECO:0000313" key="2">
    <source>
        <dbReference type="Proteomes" id="UP000014541"/>
    </source>
</evidence>
<organism evidence="1 2">
    <name type="scientific">Treponema maltophilum ATCC 51939</name>
    <dbReference type="NCBI Taxonomy" id="1125699"/>
    <lineage>
        <taxon>Bacteria</taxon>
        <taxon>Pseudomonadati</taxon>
        <taxon>Spirochaetota</taxon>
        <taxon>Spirochaetia</taxon>
        <taxon>Spirochaetales</taxon>
        <taxon>Treponemataceae</taxon>
        <taxon>Treponema</taxon>
    </lineage>
</organism>
<dbReference type="eggNOG" id="COG5464">
    <property type="taxonomic scope" value="Bacteria"/>
</dbReference>
<dbReference type="AlphaFoldDB" id="S3K5G6"/>
<evidence type="ECO:0000313" key="1">
    <source>
        <dbReference type="EMBL" id="EPF32211.1"/>
    </source>
</evidence>
<keyword evidence="2" id="KW-1185">Reference proteome</keyword>